<evidence type="ECO:0000313" key="2">
    <source>
        <dbReference type="EMBL" id="OCA71184.1"/>
    </source>
</evidence>
<evidence type="ECO:0000313" key="5">
    <source>
        <dbReference type="Proteomes" id="UP000276953"/>
    </source>
</evidence>
<dbReference type="STRING" id="651561.BBI00_15680"/>
<protein>
    <recommendedName>
        <fullName evidence="7">NHLP leader peptide family natural product</fullName>
    </recommendedName>
</protein>
<dbReference type="GO" id="GO:0003824">
    <property type="term" value="F:catalytic activity"/>
    <property type="evidence" value="ECO:0007669"/>
    <property type="project" value="InterPro"/>
</dbReference>
<proteinExistence type="predicted"/>
<dbReference type="RefSeq" id="WP_065399840.1">
    <property type="nucleotide sequence ID" value="NZ_CP033811.1"/>
</dbReference>
<reference evidence="1 6" key="4">
    <citation type="submission" date="2024-01" db="EMBL/GenBank/DDBJ databases">
        <title>Whole genome of Chryseobacterium arthrosphaerae NNCa 2741.</title>
        <authorList>
            <person name="Boriskina E.V."/>
            <person name="Gordinskaya N.A."/>
            <person name="Kropotov V.S."/>
            <person name="Alekseeva A.E."/>
            <person name="Makhova M.A."/>
            <person name="Kryazhev D.V."/>
            <person name="Shkurkina I.S."/>
        </authorList>
    </citation>
    <scope>NUCLEOTIDE SEQUENCE [LARGE SCALE GENOMIC DNA]</scope>
    <source>
        <strain evidence="1 6">NNCa 2741</strain>
    </source>
</reference>
<reference evidence="3 5" key="3">
    <citation type="submission" date="2018-12" db="EMBL/GenBank/DDBJ databases">
        <title>Draft Genome Sequence of Chryseobacterium arthrosphaerae strain ED882-96 Isolated from the Blood of a Patient with Liver Cirrhosis in Taiwan.</title>
        <authorList>
            <person name="Lin J.-N."/>
            <person name="Lai C.-H."/>
            <person name="Yang C.-H."/>
            <person name="Huang Y.-H."/>
        </authorList>
    </citation>
    <scope>NUCLEOTIDE SEQUENCE [LARGE SCALE GENOMIC DNA]</scope>
    <source>
        <strain evidence="3 5">ED882-96</strain>
    </source>
</reference>
<evidence type="ECO:0000313" key="3">
    <source>
        <dbReference type="EMBL" id="RTZ50272.1"/>
    </source>
</evidence>
<dbReference type="AlphaFoldDB" id="A0A1B8ZHZ3"/>
<dbReference type="InterPro" id="IPR036648">
    <property type="entry name" value="CN_Hdrase_a/SCN_Hdrase_g_sf"/>
</dbReference>
<dbReference type="KEGG" id="carh:EGY05_21515"/>
<evidence type="ECO:0000313" key="6">
    <source>
        <dbReference type="Proteomes" id="UP001350005"/>
    </source>
</evidence>
<dbReference type="Proteomes" id="UP001350005">
    <property type="component" value="Unassembled WGS sequence"/>
</dbReference>
<dbReference type="Gene3D" id="3.90.330.10">
    <property type="entry name" value="Nitrile hydratase alpha /Thiocyanate hydrolase gamma"/>
    <property type="match status" value="1"/>
</dbReference>
<keyword evidence="6" id="KW-1185">Reference proteome</keyword>
<comment type="caution">
    <text evidence="2">The sequence shown here is derived from an EMBL/GenBank/DDBJ whole genome shotgun (WGS) entry which is preliminary data.</text>
</comment>
<dbReference type="Proteomes" id="UP000093432">
    <property type="component" value="Unassembled WGS sequence"/>
</dbReference>
<accession>A0A1B8ZHZ3</accession>
<dbReference type="EMBL" id="JAZGJU010000068">
    <property type="protein sequence ID" value="MEE6129982.1"/>
    <property type="molecule type" value="Genomic_DNA"/>
</dbReference>
<evidence type="ECO:0000313" key="4">
    <source>
        <dbReference type="Proteomes" id="UP000093432"/>
    </source>
</evidence>
<reference evidence="4" key="1">
    <citation type="submission" date="2016-07" db="EMBL/GenBank/DDBJ databases">
        <authorList>
            <person name="Florea S."/>
            <person name="Webb J.S."/>
            <person name="Jaromczyk J."/>
            <person name="Schardl C.L."/>
        </authorList>
    </citation>
    <scope>NUCLEOTIDE SEQUENCE [LARGE SCALE GENOMIC DNA]</scope>
    <source>
        <strain evidence="4">CC-VM-7</strain>
    </source>
</reference>
<dbReference type="GO" id="GO:0046914">
    <property type="term" value="F:transition metal ion binding"/>
    <property type="evidence" value="ECO:0007669"/>
    <property type="project" value="InterPro"/>
</dbReference>
<dbReference type="Proteomes" id="UP000276953">
    <property type="component" value="Unassembled WGS sequence"/>
</dbReference>
<organism evidence="2 4">
    <name type="scientific">Chryseobacterium arthrosphaerae</name>
    <dbReference type="NCBI Taxonomy" id="651561"/>
    <lineage>
        <taxon>Bacteria</taxon>
        <taxon>Pseudomonadati</taxon>
        <taxon>Bacteroidota</taxon>
        <taxon>Flavobacteriia</taxon>
        <taxon>Flavobacteriales</taxon>
        <taxon>Weeksellaceae</taxon>
        <taxon>Chryseobacterium group</taxon>
        <taxon>Chryseobacterium</taxon>
    </lineage>
</organism>
<evidence type="ECO:0000313" key="1">
    <source>
        <dbReference type="EMBL" id="MEE6129982.1"/>
    </source>
</evidence>
<gene>
    <name evidence="2" type="ORF">BBI00_15680</name>
    <name evidence="3" type="ORF">EJ377_10415</name>
    <name evidence="1" type="ORF">V2E39_21460</name>
</gene>
<evidence type="ECO:0008006" key="7">
    <source>
        <dbReference type="Google" id="ProtNLM"/>
    </source>
</evidence>
<dbReference type="EMBL" id="MAYG01000012">
    <property type="protein sequence ID" value="OCA71184.1"/>
    <property type="molecule type" value="Genomic_DNA"/>
</dbReference>
<reference evidence="2" key="2">
    <citation type="submission" date="2016-07" db="EMBL/GenBank/DDBJ databases">
        <authorList>
            <person name="Jeong J.-J."/>
            <person name="Kim D.W."/>
            <person name="Sang M.K."/>
            <person name="Choi I.-G."/>
            <person name="Kim K.D."/>
        </authorList>
    </citation>
    <scope>NUCLEOTIDE SEQUENCE</scope>
    <source>
        <strain evidence="2">CC-VM-7</strain>
    </source>
</reference>
<dbReference type="SUPFAM" id="SSF56209">
    <property type="entry name" value="Nitrile hydratase alpha chain"/>
    <property type="match status" value="1"/>
</dbReference>
<sequence length="119" mass="13200">MSTLENYRENLENLQNTVINLSWSSDSFKKQLLANPENYLREYGAPIPENIKVSIKEVETATPVGLDGNTVTLYIPAKPDYQDVQLSEKELEVVSGGAEASIRSVICSYSMCGDIIINL</sequence>
<dbReference type="EMBL" id="RYFC01000001">
    <property type="protein sequence ID" value="RTZ50272.1"/>
    <property type="molecule type" value="Genomic_DNA"/>
</dbReference>
<name>A0A1B8ZHZ3_9FLAO</name>